<dbReference type="InterPro" id="IPR005146">
    <property type="entry name" value="B3/B4_tRNA-bd"/>
</dbReference>
<dbReference type="InterPro" id="IPR020825">
    <property type="entry name" value="Phe-tRNA_synthase-like_B3/B4"/>
</dbReference>
<keyword evidence="6" id="KW-1185">Reference proteome</keyword>
<reference evidence="5 6" key="1">
    <citation type="journal article" date="2017" name="Curr. Biol.">
        <title>The Evolution of Venom by Co-option of Single-Copy Genes.</title>
        <authorList>
            <person name="Martinson E.O."/>
            <person name="Mrinalini"/>
            <person name="Kelkar Y.D."/>
            <person name="Chang C.H."/>
            <person name="Werren J.H."/>
        </authorList>
    </citation>
    <scope>NUCLEOTIDE SEQUENCE [LARGE SCALE GENOMIC DNA]</scope>
    <source>
        <strain evidence="5 6">Alberta</strain>
        <tissue evidence="5">Whole body</tissue>
    </source>
</reference>
<dbReference type="GO" id="GO:0004826">
    <property type="term" value="F:phenylalanine-tRNA ligase activity"/>
    <property type="evidence" value="ECO:0007669"/>
    <property type="project" value="InterPro"/>
</dbReference>
<evidence type="ECO:0000313" key="6">
    <source>
        <dbReference type="Proteomes" id="UP000215335"/>
    </source>
</evidence>
<evidence type="ECO:0000256" key="2">
    <source>
        <dbReference type="ARBA" id="ARBA00022737"/>
    </source>
</evidence>
<dbReference type="SUPFAM" id="SSF52058">
    <property type="entry name" value="L domain-like"/>
    <property type="match status" value="1"/>
</dbReference>
<keyword evidence="2" id="KW-0677">Repeat</keyword>
<dbReference type="Pfam" id="PF13855">
    <property type="entry name" value="LRR_8"/>
    <property type="match status" value="1"/>
</dbReference>
<dbReference type="GO" id="GO:0003723">
    <property type="term" value="F:RNA binding"/>
    <property type="evidence" value="ECO:0007669"/>
    <property type="project" value="InterPro"/>
</dbReference>
<dbReference type="Gene3D" id="3.50.40.10">
    <property type="entry name" value="Phenylalanyl-trna Synthetase, Chain B, domain 3"/>
    <property type="match status" value="1"/>
</dbReference>
<name>A0A232F8E1_9HYME</name>
<dbReference type="InterPro" id="IPR045060">
    <property type="entry name" value="Phe-tRNA-ligase_IIc_bsu"/>
</dbReference>
<proteinExistence type="predicted"/>
<dbReference type="AlphaFoldDB" id="A0A232F8E1"/>
<dbReference type="Proteomes" id="UP000215335">
    <property type="component" value="Unassembled WGS sequence"/>
</dbReference>
<dbReference type="InterPro" id="IPR032675">
    <property type="entry name" value="LRR_dom_sf"/>
</dbReference>
<protein>
    <recommendedName>
        <fullName evidence="4">B3/B4 tRNA-binding domain-containing protein</fullName>
    </recommendedName>
</protein>
<evidence type="ECO:0000256" key="3">
    <source>
        <dbReference type="SAM" id="MobiDB-lite"/>
    </source>
</evidence>
<sequence length="534" mass="60345">MSDTWYEITQVVKENRHELVLAGPDISEKIAYKGLDPTLFKLDGINYLNINQTCLEEVPKELGKLQNLTNLVLHSNAIKTLPSTIENLTKLKILDCSRNKLEEVPSELENLPQLMSLNLSSNLLSYLPSQISNVKLCLIDLSNNRFESFPDVCYSELVHLAELKLNDNIIKEIPSNICVLPSLKQLDLGNNQISVVPGELADCIKLKDLNLKGNKLADKRLSKLVDQCRMKQVLDYVRQHCVKVGNLSSSTNTKSKKGKKNQKSSDNENINALIEKSAHKLHILKVSDSYPVIKVTEDVKKVRAHILGCIVKNLVFTDETFKKFIQLQTKLHEGICEKRNAATLATHDFDLIVPDLKFTGDLTYTAKPPNEIKIKPLMRSKIYTGAELFQQLQTEADNLRKEKKRNVYSGIHKYLYLLEGKSVYPCLLDANDQVISFPPITNSDITKMSSSTKTMFIEVTSALNTQTCKKVLDEFLRELVVQGLGCKASTTENKFHELHVEQIKIVDLEGNMKSVYPSRTDAVYEDQDIVVVRD</sequence>
<accession>A0A232F8E1</accession>
<dbReference type="PROSITE" id="PS51450">
    <property type="entry name" value="LRR"/>
    <property type="match status" value="1"/>
</dbReference>
<evidence type="ECO:0000313" key="5">
    <source>
        <dbReference type="EMBL" id="OXU27096.1"/>
    </source>
</evidence>
<dbReference type="Gene3D" id="3.80.10.10">
    <property type="entry name" value="Ribonuclease Inhibitor"/>
    <property type="match status" value="2"/>
</dbReference>
<feature type="domain" description="B3/B4 tRNA-binding" evidence="4">
    <location>
        <begin position="302"/>
        <end position="485"/>
    </location>
</feature>
<evidence type="ECO:0000256" key="1">
    <source>
        <dbReference type="ARBA" id="ARBA00022614"/>
    </source>
</evidence>
<keyword evidence="1" id="KW-0433">Leucine-rich repeat</keyword>
<dbReference type="EMBL" id="NNAY01000667">
    <property type="protein sequence ID" value="OXU27096.1"/>
    <property type="molecule type" value="Genomic_DNA"/>
</dbReference>
<dbReference type="Pfam" id="PF23598">
    <property type="entry name" value="LRR_14"/>
    <property type="match status" value="1"/>
</dbReference>
<dbReference type="STRING" id="543379.A0A232F8E1"/>
<dbReference type="PANTHER" id="PTHR10947">
    <property type="entry name" value="PHENYLALANYL-TRNA SYNTHETASE BETA CHAIN AND LEUCINE-RICH REPEAT-CONTAINING PROTEIN 47"/>
    <property type="match status" value="1"/>
</dbReference>
<feature type="region of interest" description="Disordered" evidence="3">
    <location>
        <begin position="247"/>
        <end position="268"/>
    </location>
</feature>
<gene>
    <name evidence="5" type="ORF">TSAR_011713</name>
</gene>
<dbReference type="GO" id="GO:0006432">
    <property type="term" value="P:phenylalanyl-tRNA aminoacylation"/>
    <property type="evidence" value="ECO:0007669"/>
    <property type="project" value="InterPro"/>
</dbReference>
<dbReference type="SMART" id="SM00873">
    <property type="entry name" value="B3_4"/>
    <property type="match status" value="1"/>
</dbReference>
<dbReference type="SMART" id="SM00369">
    <property type="entry name" value="LRR_TYP"/>
    <property type="match status" value="5"/>
</dbReference>
<comment type="caution">
    <text evidence="5">The sequence shown here is derived from an EMBL/GenBank/DDBJ whole genome shotgun (WGS) entry which is preliminary data.</text>
</comment>
<dbReference type="PANTHER" id="PTHR10947:SF3">
    <property type="entry name" value="LEUCINE-RICH REPEAT-CONTAINING PROTEIN 47"/>
    <property type="match status" value="1"/>
</dbReference>
<dbReference type="InterPro" id="IPR055414">
    <property type="entry name" value="LRR_R13L4/SHOC2-like"/>
</dbReference>
<dbReference type="InterPro" id="IPR003591">
    <property type="entry name" value="Leu-rich_rpt_typical-subtyp"/>
</dbReference>
<dbReference type="OrthoDB" id="67933at2759"/>
<dbReference type="SMART" id="SM00364">
    <property type="entry name" value="LRR_BAC"/>
    <property type="match status" value="6"/>
</dbReference>
<evidence type="ECO:0000259" key="4">
    <source>
        <dbReference type="SMART" id="SM00873"/>
    </source>
</evidence>
<dbReference type="InterPro" id="IPR001611">
    <property type="entry name" value="Leu-rich_rpt"/>
</dbReference>
<organism evidence="5 6">
    <name type="scientific">Trichomalopsis sarcophagae</name>
    <dbReference type="NCBI Taxonomy" id="543379"/>
    <lineage>
        <taxon>Eukaryota</taxon>
        <taxon>Metazoa</taxon>
        <taxon>Ecdysozoa</taxon>
        <taxon>Arthropoda</taxon>
        <taxon>Hexapoda</taxon>
        <taxon>Insecta</taxon>
        <taxon>Pterygota</taxon>
        <taxon>Neoptera</taxon>
        <taxon>Endopterygota</taxon>
        <taxon>Hymenoptera</taxon>
        <taxon>Apocrita</taxon>
        <taxon>Proctotrupomorpha</taxon>
        <taxon>Chalcidoidea</taxon>
        <taxon>Pteromalidae</taxon>
        <taxon>Pteromalinae</taxon>
        <taxon>Trichomalopsis</taxon>
    </lineage>
</organism>